<dbReference type="AlphaFoldDB" id="A0A9W8E8A8"/>
<proteinExistence type="predicted"/>
<dbReference type="PANTHER" id="PTHR31014:SF0">
    <property type="entry name" value="MITOCHONDRIAL TRANSLATION SYSTEM COMPONENT PET127-RELATED"/>
    <property type="match status" value="1"/>
</dbReference>
<evidence type="ECO:0000313" key="2">
    <source>
        <dbReference type="Proteomes" id="UP001151582"/>
    </source>
</evidence>
<comment type="caution">
    <text evidence="1">The sequence shown here is derived from an EMBL/GenBank/DDBJ whole genome shotgun (WGS) entry which is preliminary data.</text>
</comment>
<reference evidence="1" key="1">
    <citation type="submission" date="2022-07" db="EMBL/GenBank/DDBJ databases">
        <title>Phylogenomic reconstructions and comparative analyses of Kickxellomycotina fungi.</title>
        <authorList>
            <person name="Reynolds N.K."/>
            <person name="Stajich J.E."/>
            <person name="Barry K."/>
            <person name="Grigoriev I.V."/>
            <person name="Crous P."/>
            <person name="Smith M.E."/>
        </authorList>
    </citation>
    <scope>NUCLEOTIDE SEQUENCE</scope>
    <source>
        <strain evidence="1">RSA 567</strain>
    </source>
</reference>
<organism evidence="1 2">
    <name type="scientific">Dimargaris verticillata</name>
    <dbReference type="NCBI Taxonomy" id="2761393"/>
    <lineage>
        <taxon>Eukaryota</taxon>
        <taxon>Fungi</taxon>
        <taxon>Fungi incertae sedis</taxon>
        <taxon>Zoopagomycota</taxon>
        <taxon>Kickxellomycotina</taxon>
        <taxon>Dimargaritomycetes</taxon>
        <taxon>Dimargaritales</taxon>
        <taxon>Dimargaritaceae</taxon>
        <taxon>Dimargaris</taxon>
    </lineage>
</organism>
<gene>
    <name evidence="1" type="ORF">H4R34_004270</name>
</gene>
<dbReference type="Proteomes" id="UP001151582">
    <property type="component" value="Unassembled WGS sequence"/>
</dbReference>
<evidence type="ECO:0000313" key="1">
    <source>
        <dbReference type="EMBL" id="KAJ1975617.1"/>
    </source>
</evidence>
<dbReference type="EMBL" id="JANBQB010000509">
    <property type="protein sequence ID" value="KAJ1975617.1"/>
    <property type="molecule type" value="Genomic_DNA"/>
</dbReference>
<dbReference type="OrthoDB" id="10249045at2759"/>
<dbReference type="Pfam" id="PF08634">
    <property type="entry name" value="Pet127"/>
    <property type="match status" value="1"/>
</dbReference>
<name>A0A9W8E8A8_9FUNG</name>
<dbReference type="GO" id="GO:0005740">
    <property type="term" value="C:mitochondrial envelope"/>
    <property type="evidence" value="ECO:0007669"/>
    <property type="project" value="TreeGrafter"/>
</dbReference>
<sequence>MLSHGQILLRQPMLAAIATRHARGFTSTRLAPSTNSESDQVELGQVSIVDLAKVAFQHELDKPNYTKLPRLAHNLDRVLFNPGVHQLQDTRTKVYNFDPWLKAIPSMDEFDHDKLRPFVKPSEDATLHKKARKMNAKYAGSTSSLTGLLSQLYFLISGWRPVSTQMLSQRFTKLPTHFTRGSRFPASVYLRYKANRDIYTVDADKVFDEDENILQILGRPMEKFLTLPKVQFKKFLKASKSGKETDREVYTYNRIGSLLMRSQLDCYDPRLPGKAFDLKTRATIAIRLLLSDLSDATGYEIKRSKGVLESFEREYYDLIRAAFLKYNMQARIGGMDGIFVAYHNTRKLFGFEYIPLEEIDRCIFGSTRKARDYFLYCVRLLNILFDTIAQKYPKQTTLVSFENRRNRSSMLIYVEAIPQGQDNSRLTLENDLVVVPESTEVTMYKVDQYQSQHSIALDEVQPDRAETIHAEYRIEELDISPADKRDRYRAFRQRQHEWFDDNAERRDAKAAGFAEELLVQMDDDDTPNTFKALLKEISARHALQAKDDVEPAVKEVWWPRHRVSSPAHK</sequence>
<dbReference type="InterPro" id="IPR013943">
    <property type="entry name" value="Pet127"/>
</dbReference>
<accession>A0A9W8E8A8</accession>
<protein>
    <recommendedName>
        <fullName evidence="3">Mitochondrial protein Pet127-domain-containing protein</fullName>
    </recommendedName>
</protein>
<keyword evidence="2" id="KW-1185">Reference proteome</keyword>
<evidence type="ECO:0008006" key="3">
    <source>
        <dbReference type="Google" id="ProtNLM"/>
    </source>
</evidence>
<dbReference type="PANTHER" id="PTHR31014">
    <property type="entry name" value="MITOCHONDRIAL TRANSLATION SYSTEM COMPONENT PET127-RELATED"/>
    <property type="match status" value="1"/>
</dbReference>
<dbReference type="GO" id="GO:0000964">
    <property type="term" value="P:mitochondrial RNA 5'-end processing"/>
    <property type="evidence" value="ECO:0007669"/>
    <property type="project" value="TreeGrafter"/>
</dbReference>